<keyword evidence="2" id="KW-1185">Reference proteome</keyword>
<gene>
    <name evidence="1" type="ORF">SAMN05421837_12116</name>
</gene>
<evidence type="ECO:0000313" key="2">
    <source>
        <dbReference type="Proteomes" id="UP000198878"/>
    </source>
</evidence>
<proteinExistence type="predicted"/>
<protein>
    <submittedName>
        <fullName evidence="1">Uncharacterized protein</fullName>
    </submittedName>
</protein>
<organism evidence="1 2">
    <name type="scientific">Amycolatopsis pretoriensis</name>
    <dbReference type="NCBI Taxonomy" id="218821"/>
    <lineage>
        <taxon>Bacteria</taxon>
        <taxon>Bacillati</taxon>
        <taxon>Actinomycetota</taxon>
        <taxon>Actinomycetes</taxon>
        <taxon>Pseudonocardiales</taxon>
        <taxon>Pseudonocardiaceae</taxon>
        <taxon>Amycolatopsis</taxon>
    </lineage>
</organism>
<dbReference type="EMBL" id="FNUJ01000021">
    <property type="protein sequence ID" value="SEF38385.1"/>
    <property type="molecule type" value="Genomic_DNA"/>
</dbReference>
<evidence type="ECO:0000313" key="1">
    <source>
        <dbReference type="EMBL" id="SEF38385.1"/>
    </source>
</evidence>
<sequence length="66" mass="7298">MTRSTQQLVDLLEATHWRIFLLTTQLRDGTATAGEQNEVADELTELVELLRSHADDTESGVVPTSS</sequence>
<name>A0A1H5RJ59_9PSEU</name>
<accession>A0A1H5RJ59</accession>
<reference evidence="2" key="1">
    <citation type="submission" date="2016-10" db="EMBL/GenBank/DDBJ databases">
        <authorList>
            <person name="Varghese N."/>
            <person name="Submissions S."/>
        </authorList>
    </citation>
    <scope>NUCLEOTIDE SEQUENCE [LARGE SCALE GENOMIC DNA]</scope>
    <source>
        <strain evidence="2">DSM 44654</strain>
    </source>
</reference>
<dbReference type="Proteomes" id="UP000198878">
    <property type="component" value="Unassembled WGS sequence"/>
</dbReference>
<dbReference type="AlphaFoldDB" id="A0A1H5RJ59"/>
<dbReference type="RefSeq" id="WP_086676787.1">
    <property type="nucleotide sequence ID" value="NZ_FNUJ01000021.1"/>
</dbReference>